<evidence type="ECO:0000256" key="4">
    <source>
        <dbReference type="ARBA" id="ARBA00022989"/>
    </source>
</evidence>
<evidence type="ECO:0000256" key="2">
    <source>
        <dbReference type="ARBA" id="ARBA00022475"/>
    </source>
</evidence>
<dbReference type="AlphaFoldDB" id="A0A9E8ZK85"/>
<dbReference type="KEGG" id="tsin:OXH18_23110"/>
<proteinExistence type="predicted"/>
<feature type="transmembrane region" description="Helical" evidence="6">
    <location>
        <begin position="216"/>
        <end position="235"/>
    </location>
</feature>
<evidence type="ECO:0000256" key="1">
    <source>
        <dbReference type="ARBA" id="ARBA00004651"/>
    </source>
</evidence>
<feature type="transmembrane region" description="Helical" evidence="6">
    <location>
        <begin position="106"/>
        <end position="127"/>
    </location>
</feature>
<feature type="transmembrane region" description="Helical" evidence="6">
    <location>
        <begin position="159"/>
        <end position="182"/>
    </location>
</feature>
<accession>A0A9E8ZK85</accession>
<dbReference type="NCBIfam" id="TIGR00765">
    <property type="entry name" value="yihY_not_rbn"/>
    <property type="match status" value="1"/>
</dbReference>
<dbReference type="PANTHER" id="PTHR30213:SF1">
    <property type="entry name" value="INNER MEMBRANE PROTEIN YHJD"/>
    <property type="match status" value="1"/>
</dbReference>
<name>A0A9E8ZK85_9CYAN</name>
<organism evidence="7 8">
    <name type="scientific">Thermocoleostomius sinensis A174</name>
    <dbReference type="NCBI Taxonomy" id="2016057"/>
    <lineage>
        <taxon>Bacteria</taxon>
        <taxon>Bacillati</taxon>
        <taxon>Cyanobacteriota</taxon>
        <taxon>Cyanophyceae</taxon>
        <taxon>Oculatellales</taxon>
        <taxon>Oculatellaceae</taxon>
        <taxon>Thermocoleostomius</taxon>
    </lineage>
</organism>
<feature type="transmembrane region" description="Helical" evidence="6">
    <location>
        <begin position="45"/>
        <end position="68"/>
    </location>
</feature>
<evidence type="ECO:0000256" key="3">
    <source>
        <dbReference type="ARBA" id="ARBA00022692"/>
    </source>
</evidence>
<dbReference type="PANTHER" id="PTHR30213">
    <property type="entry name" value="INNER MEMBRANE PROTEIN YHJD"/>
    <property type="match status" value="1"/>
</dbReference>
<dbReference type="InterPro" id="IPR017039">
    <property type="entry name" value="Virul_fac_BrkB"/>
</dbReference>
<protein>
    <submittedName>
        <fullName evidence="7">YihY/virulence factor BrkB family protein</fullName>
    </submittedName>
</protein>
<keyword evidence="4 6" id="KW-1133">Transmembrane helix</keyword>
<feature type="transmembrane region" description="Helical" evidence="6">
    <location>
        <begin position="270"/>
        <end position="303"/>
    </location>
</feature>
<comment type="subcellular location">
    <subcellularLocation>
        <location evidence="1">Cell membrane</location>
        <topology evidence="1">Multi-pass membrane protein</topology>
    </subcellularLocation>
</comment>
<dbReference type="RefSeq" id="WP_268609857.1">
    <property type="nucleotide sequence ID" value="NZ_CP113797.1"/>
</dbReference>
<reference evidence="7" key="1">
    <citation type="submission" date="2022-12" db="EMBL/GenBank/DDBJ databases">
        <title>Polyphasic identification of a Novel Hot-Spring Cyanobacterium Ocullathermofonsia sinensis gen nov. sp. nov. and Genomic Insights on its Adaptations to the Thermal Habitat.</title>
        <authorList>
            <person name="Daroch M."/>
            <person name="Tang J."/>
            <person name="Jiang Y."/>
        </authorList>
    </citation>
    <scope>NUCLEOTIDE SEQUENCE</scope>
    <source>
        <strain evidence="7">PKUAC-SCTA174</strain>
    </source>
</reference>
<keyword evidence="2" id="KW-1003">Cell membrane</keyword>
<dbReference type="Proteomes" id="UP001163152">
    <property type="component" value="Chromosome"/>
</dbReference>
<gene>
    <name evidence="7" type="ORF">OXH18_23110</name>
</gene>
<evidence type="ECO:0000256" key="5">
    <source>
        <dbReference type="ARBA" id="ARBA00023136"/>
    </source>
</evidence>
<dbReference type="GO" id="GO:0005886">
    <property type="term" value="C:plasma membrane"/>
    <property type="evidence" value="ECO:0007669"/>
    <property type="project" value="UniProtKB-SubCell"/>
</dbReference>
<evidence type="ECO:0000256" key="6">
    <source>
        <dbReference type="SAM" id="Phobius"/>
    </source>
</evidence>
<dbReference type="EMBL" id="CP113797">
    <property type="protein sequence ID" value="WAL60026.1"/>
    <property type="molecule type" value="Genomic_DNA"/>
</dbReference>
<keyword evidence="3 6" id="KW-0812">Transmembrane</keyword>
<feature type="transmembrane region" description="Helical" evidence="6">
    <location>
        <begin position="240"/>
        <end position="258"/>
    </location>
</feature>
<sequence>MMRHLQSTVLPYIRSTVLPSRPAQLLIQTGIKWDQDNGPGMAASLAYFALFSLFPMLLVILSVIGAVIGPNTEAFQTIQEAAQRFLPPEVHDLVRDTVIALNQNSVGAGLIGFGLLVWTSSAVFTILRSSVNRIWRSPSRASEVGSVSRMVLFFVANRLFAFLLVLGVALLLLTSLISNIVIKTILQLVSNFQHTFSFIEVDELQLTRGLQTSSSFLLLAIAFCILFKILPSVYVSWQDVWLGALLTALLLVGLQQLVSNSVITIGSHFLSYGVIGSVMILLLWIFLTCQIFLLGCVFSYVYAQLFGSRRHRTS</sequence>
<keyword evidence="8" id="KW-1185">Reference proteome</keyword>
<evidence type="ECO:0000313" key="7">
    <source>
        <dbReference type="EMBL" id="WAL60026.1"/>
    </source>
</evidence>
<keyword evidence="5 6" id="KW-0472">Membrane</keyword>
<dbReference type="PIRSF" id="PIRSF035875">
    <property type="entry name" value="RNase_BN"/>
    <property type="match status" value="1"/>
</dbReference>
<evidence type="ECO:0000313" key="8">
    <source>
        <dbReference type="Proteomes" id="UP001163152"/>
    </source>
</evidence>
<dbReference type="Pfam" id="PF03631">
    <property type="entry name" value="Virul_fac_BrkB"/>
    <property type="match status" value="1"/>
</dbReference>